<dbReference type="AlphaFoldDB" id="A0A4Z1KYS0"/>
<organism evidence="1 2">
    <name type="scientific">Botrytis porri</name>
    <dbReference type="NCBI Taxonomy" id="87229"/>
    <lineage>
        <taxon>Eukaryota</taxon>
        <taxon>Fungi</taxon>
        <taxon>Dikarya</taxon>
        <taxon>Ascomycota</taxon>
        <taxon>Pezizomycotina</taxon>
        <taxon>Leotiomycetes</taxon>
        <taxon>Helotiales</taxon>
        <taxon>Sclerotiniaceae</taxon>
        <taxon>Botrytis</taxon>
    </lineage>
</organism>
<reference evidence="1 2" key="1">
    <citation type="submission" date="2017-12" db="EMBL/GenBank/DDBJ databases">
        <title>Comparative genomics of Botrytis spp.</title>
        <authorList>
            <person name="Valero-Jimenez C.A."/>
            <person name="Tapia P."/>
            <person name="Veloso J."/>
            <person name="Silva-Moreno E."/>
            <person name="Staats M."/>
            <person name="Valdes J.H."/>
            <person name="Van Kan J.A.L."/>
        </authorList>
    </citation>
    <scope>NUCLEOTIDE SEQUENCE [LARGE SCALE GENOMIC DNA]</scope>
    <source>
        <strain evidence="1 2">MUCL3349</strain>
    </source>
</reference>
<name>A0A4Z1KYS0_9HELO</name>
<dbReference type="EMBL" id="PQXO01000099">
    <property type="protein sequence ID" value="TGO89661.1"/>
    <property type="molecule type" value="Genomic_DNA"/>
</dbReference>
<gene>
    <name evidence="1" type="ORF">BPOR_0099g00160</name>
</gene>
<comment type="caution">
    <text evidence="1">The sequence shown here is derived from an EMBL/GenBank/DDBJ whole genome shotgun (WGS) entry which is preliminary data.</text>
</comment>
<accession>A0A4Z1KYS0</accession>
<evidence type="ECO:0000313" key="2">
    <source>
        <dbReference type="Proteomes" id="UP000297280"/>
    </source>
</evidence>
<protein>
    <submittedName>
        <fullName evidence="1">Uncharacterized protein</fullName>
    </submittedName>
</protein>
<keyword evidence="2" id="KW-1185">Reference proteome</keyword>
<evidence type="ECO:0000313" key="1">
    <source>
        <dbReference type="EMBL" id="TGO89661.1"/>
    </source>
</evidence>
<dbReference type="Proteomes" id="UP000297280">
    <property type="component" value="Unassembled WGS sequence"/>
</dbReference>
<proteinExistence type="predicted"/>
<sequence length="75" mass="8254">MIFSSVLVVPIYFGAPDILDSVLVEVAKLKCRQGNNEETGNCDGGKVLDKSHEMQKKTAKVDRQVEIPLGDLDFC</sequence>